<keyword evidence="5" id="KW-0819">tRNA processing</keyword>
<gene>
    <name evidence="5" type="primary">trmJ</name>
    <name evidence="7" type="ORF">LNKW23_39470</name>
</gene>
<evidence type="ECO:0000313" key="8">
    <source>
        <dbReference type="Proteomes" id="UP001239909"/>
    </source>
</evidence>
<keyword evidence="4 5" id="KW-0949">S-adenosyl-L-methionine</keyword>
<comment type="caution">
    <text evidence="7">The sequence shown here is derived from an EMBL/GenBank/DDBJ whole genome shotgun (WGS) entry which is preliminary data.</text>
</comment>
<evidence type="ECO:0000256" key="4">
    <source>
        <dbReference type="ARBA" id="ARBA00022691"/>
    </source>
</evidence>
<reference evidence="7 8" key="1">
    <citation type="submission" date="2023-04" db="EMBL/GenBank/DDBJ databases">
        <title>Marinoamorphus aggregata gen. nov., sp. Nov., isolate from tissue of brittle star Ophioplocus japonicus.</title>
        <authorList>
            <person name="Kawano K."/>
            <person name="Sawayama S."/>
            <person name="Nakagawa S."/>
        </authorList>
    </citation>
    <scope>NUCLEOTIDE SEQUENCE [LARGE SCALE GENOMIC DNA]</scope>
    <source>
        <strain evidence="7 8">NKW23</strain>
    </source>
</reference>
<dbReference type="Gene3D" id="3.40.1280.10">
    <property type="match status" value="1"/>
</dbReference>
<dbReference type="PANTHER" id="PTHR42786">
    <property type="entry name" value="TRNA/RRNA METHYLTRANSFERASE"/>
    <property type="match status" value="1"/>
</dbReference>
<dbReference type="InterPro" id="IPR004384">
    <property type="entry name" value="RNA_MeTrfase_TrmJ/LasT"/>
</dbReference>
<protein>
    <recommendedName>
        <fullName evidence="5">tRNA (cytidine/uridine-2'-O-)-methyltransferase TrmJ</fullName>
        <ecNumber evidence="5">2.1.1.200</ecNumber>
    </recommendedName>
    <alternativeName>
        <fullName evidence="5">tRNA (cytidine(32)/uridine(32)-2'-O)-methyltransferase</fullName>
    </alternativeName>
    <alternativeName>
        <fullName evidence="5">tRNA Cm32/Um32 methyltransferase</fullName>
    </alternativeName>
</protein>
<evidence type="ECO:0000259" key="6">
    <source>
        <dbReference type="Pfam" id="PF00588"/>
    </source>
</evidence>
<dbReference type="EC" id="2.1.1.200" evidence="5"/>
<comment type="subcellular location">
    <subcellularLocation>
        <location evidence="5">Cytoplasm</location>
    </subcellularLocation>
</comment>
<dbReference type="CDD" id="cd18093">
    <property type="entry name" value="SpoU-like_TrmJ"/>
    <property type="match status" value="1"/>
</dbReference>
<comment type="subunit">
    <text evidence="5">Homodimer.</text>
</comment>
<evidence type="ECO:0000256" key="2">
    <source>
        <dbReference type="ARBA" id="ARBA00022603"/>
    </source>
</evidence>
<dbReference type="NCBIfam" id="TIGR00050">
    <property type="entry name" value="rRNA_methyl_1"/>
    <property type="match status" value="1"/>
</dbReference>
<evidence type="ECO:0000256" key="3">
    <source>
        <dbReference type="ARBA" id="ARBA00022679"/>
    </source>
</evidence>
<proteinExistence type="inferred from homology"/>
<dbReference type="Pfam" id="PF00588">
    <property type="entry name" value="SpoU_methylase"/>
    <property type="match status" value="1"/>
</dbReference>
<dbReference type="PANTHER" id="PTHR42786:SF7">
    <property type="entry name" value="TRNA_RRNA METHYLTRANSFERASE SPOU TYPE DOMAIN-CONTAINING PROTEIN"/>
    <property type="match status" value="1"/>
</dbReference>
<dbReference type="InterPro" id="IPR029028">
    <property type="entry name" value="Alpha/beta_knot_MTases"/>
</dbReference>
<comment type="function">
    <text evidence="5">Catalyzes the formation of 2'O-methylated cytidine (Cm32) or 2'O-methylated uridine (Um32) at position 32 in tRNA.</text>
</comment>
<evidence type="ECO:0000256" key="1">
    <source>
        <dbReference type="ARBA" id="ARBA00007228"/>
    </source>
</evidence>
<keyword evidence="5" id="KW-0963">Cytoplasm</keyword>
<comment type="catalytic activity">
    <reaction evidence="5">
        <text>uridine(32) in tRNA + S-adenosyl-L-methionine = 2'-O-methyluridine(32) in tRNA + S-adenosyl-L-homocysteine + H(+)</text>
        <dbReference type="Rhea" id="RHEA:42936"/>
        <dbReference type="Rhea" id="RHEA-COMP:10107"/>
        <dbReference type="Rhea" id="RHEA-COMP:10290"/>
        <dbReference type="ChEBI" id="CHEBI:15378"/>
        <dbReference type="ChEBI" id="CHEBI:57856"/>
        <dbReference type="ChEBI" id="CHEBI:59789"/>
        <dbReference type="ChEBI" id="CHEBI:65315"/>
        <dbReference type="ChEBI" id="CHEBI:74478"/>
        <dbReference type="EC" id="2.1.1.200"/>
    </reaction>
</comment>
<dbReference type="Proteomes" id="UP001239909">
    <property type="component" value="Unassembled WGS sequence"/>
</dbReference>
<dbReference type="EMBL" id="BSYI01000042">
    <property type="protein sequence ID" value="GMG84731.1"/>
    <property type="molecule type" value="Genomic_DNA"/>
</dbReference>
<name>A0ABQ6LQ02_9RHOB</name>
<dbReference type="InterPro" id="IPR029026">
    <property type="entry name" value="tRNA_m1G_MTases_N"/>
</dbReference>
<comment type="similarity">
    <text evidence="1">Belongs to the class IV-like SAM-binding methyltransferase superfamily. RNA methyltransferase TrmH family.</text>
</comment>
<dbReference type="PIRSF" id="PIRSF004808">
    <property type="entry name" value="LasT"/>
    <property type="match status" value="1"/>
</dbReference>
<accession>A0ABQ6LQ02</accession>
<evidence type="ECO:0000256" key="5">
    <source>
        <dbReference type="RuleBase" id="RU362024"/>
    </source>
</evidence>
<dbReference type="GO" id="GO:0008168">
    <property type="term" value="F:methyltransferase activity"/>
    <property type="evidence" value="ECO:0007669"/>
    <property type="project" value="UniProtKB-KW"/>
</dbReference>
<keyword evidence="8" id="KW-1185">Reference proteome</keyword>
<dbReference type="SUPFAM" id="SSF75217">
    <property type="entry name" value="alpha/beta knot"/>
    <property type="match status" value="1"/>
</dbReference>
<evidence type="ECO:0000313" key="7">
    <source>
        <dbReference type="EMBL" id="GMG84731.1"/>
    </source>
</evidence>
<sequence>MAGTDAAARAAAEAEALRPGPVTVLVAPQMGENIGAAARAMWNFGLSRLRLVAPRDGWPNPAAVAMASGAGRVLDDARVFDDTEAAIADLTTVYATTVRPRELTKRVLTPEAAMREAAARIAGGERVGVLYGRERTGLENEDVVRASAIVTVPVNPGFGSLNLAQCVLLMAYEWRRTHDATPPELLATGRSEVAAAEDVARMVAHLTGELDRAGFFWPEHKRPSMVANLENLFRRAPLTDQDVRTLRGVIRALAEGPRERSRPEG</sequence>
<feature type="domain" description="tRNA/rRNA methyltransferase SpoU type" evidence="6">
    <location>
        <begin position="24"/>
        <end position="172"/>
    </location>
</feature>
<comment type="catalytic activity">
    <reaction evidence="5">
        <text>cytidine(32) in tRNA + S-adenosyl-L-methionine = 2'-O-methylcytidine(32) in tRNA + S-adenosyl-L-homocysteine + H(+)</text>
        <dbReference type="Rhea" id="RHEA:42932"/>
        <dbReference type="Rhea" id="RHEA-COMP:10288"/>
        <dbReference type="Rhea" id="RHEA-COMP:10289"/>
        <dbReference type="ChEBI" id="CHEBI:15378"/>
        <dbReference type="ChEBI" id="CHEBI:57856"/>
        <dbReference type="ChEBI" id="CHEBI:59789"/>
        <dbReference type="ChEBI" id="CHEBI:74495"/>
        <dbReference type="ChEBI" id="CHEBI:82748"/>
        <dbReference type="EC" id="2.1.1.200"/>
    </reaction>
</comment>
<keyword evidence="3" id="KW-0808">Transferase</keyword>
<dbReference type="GO" id="GO:0032259">
    <property type="term" value="P:methylation"/>
    <property type="evidence" value="ECO:0007669"/>
    <property type="project" value="UniProtKB-KW"/>
</dbReference>
<dbReference type="InterPro" id="IPR001537">
    <property type="entry name" value="SpoU_MeTrfase"/>
</dbReference>
<keyword evidence="2 5" id="KW-0489">Methyltransferase</keyword>
<dbReference type="Gene3D" id="1.10.8.590">
    <property type="match status" value="1"/>
</dbReference>
<organism evidence="7 8">
    <name type="scientific">Paralimibaculum aggregatum</name>
    <dbReference type="NCBI Taxonomy" id="3036245"/>
    <lineage>
        <taxon>Bacteria</taxon>
        <taxon>Pseudomonadati</taxon>
        <taxon>Pseudomonadota</taxon>
        <taxon>Alphaproteobacteria</taxon>
        <taxon>Rhodobacterales</taxon>
        <taxon>Paracoccaceae</taxon>
        <taxon>Paralimibaculum</taxon>
    </lineage>
</organism>